<organism evidence="2 3">
    <name type="scientific">Legionella drancourtii LLAP12</name>
    <dbReference type="NCBI Taxonomy" id="658187"/>
    <lineage>
        <taxon>Bacteria</taxon>
        <taxon>Pseudomonadati</taxon>
        <taxon>Pseudomonadota</taxon>
        <taxon>Gammaproteobacteria</taxon>
        <taxon>Legionellales</taxon>
        <taxon>Legionellaceae</taxon>
        <taxon>Legionella</taxon>
    </lineage>
</organism>
<dbReference type="Pfam" id="PF01764">
    <property type="entry name" value="Lipase_3"/>
    <property type="match status" value="1"/>
</dbReference>
<dbReference type="SUPFAM" id="SSF53474">
    <property type="entry name" value="alpha/beta-Hydrolases"/>
    <property type="match status" value="1"/>
</dbReference>
<feature type="domain" description="Fungal lipase-type" evidence="1">
    <location>
        <begin position="123"/>
        <end position="167"/>
    </location>
</feature>
<sequence length="304" mass="34736">MSQVVLPAQKLSTDENFLQDTVTQEEYFAIKVANNDLLEQELHTLECFDGASLETMELTHKEQLDKAKSEQQYVIYLCGNGMCMQDLYEEIYKLSLSTQRNFVAFNLKNVIRSRGTIHHELDLINDVISQIERLRDQGVDPKNICLVGHSFGAAFATLTSYIYLKEGTPIKIFNGRSFSNFASMAYLHEKNSGSSELKAQLKKRLLLFSNFEIEVAKYYDLIPDEYKDYITIEELPIEGDKKSVPDGIIPPEVSLRHEIQDKASTHLVRSTNMFGMGHNDPLYTLECHDDGQTADERCRAFILK</sequence>
<dbReference type="InterPro" id="IPR002921">
    <property type="entry name" value="Fungal_lipase-type"/>
</dbReference>
<evidence type="ECO:0000313" key="2">
    <source>
        <dbReference type="EMBL" id="EHL32833.1"/>
    </source>
</evidence>
<dbReference type="eggNOG" id="COG1073">
    <property type="taxonomic scope" value="Bacteria"/>
</dbReference>
<dbReference type="Proteomes" id="UP000002770">
    <property type="component" value="Unassembled WGS sequence"/>
</dbReference>
<proteinExistence type="predicted"/>
<dbReference type="OrthoDB" id="5644263at2"/>
<dbReference type="GO" id="GO:0006629">
    <property type="term" value="P:lipid metabolic process"/>
    <property type="evidence" value="ECO:0007669"/>
    <property type="project" value="InterPro"/>
</dbReference>
<name>G9EIR5_9GAMM</name>
<dbReference type="AlphaFoldDB" id="G9EIR5"/>
<reference evidence="2 3" key="1">
    <citation type="journal article" date="2011" name="BMC Genomics">
        <title>Insight into cross-talk between intra-amoebal pathogens.</title>
        <authorList>
            <person name="Gimenez G."/>
            <person name="Bertelli C."/>
            <person name="Moliner C."/>
            <person name="Robert C."/>
            <person name="Raoult D."/>
            <person name="Fournier P.E."/>
            <person name="Greub G."/>
        </authorList>
    </citation>
    <scope>NUCLEOTIDE SEQUENCE [LARGE SCALE GENOMIC DNA]</scope>
    <source>
        <strain evidence="2 3">LLAP12</strain>
    </source>
</reference>
<dbReference type="HOGENOM" id="CLU_914641_0_0_6"/>
<dbReference type="Gene3D" id="3.40.50.1820">
    <property type="entry name" value="alpha/beta hydrolase"/>
    <property type="match status" value="1"/>
</dbReference>
<keyword evidence="3" id="KW-1185">Reference proteome</keyword>
<evidence type="ECO:0000259" key="1">
    <source>
        <dbReference type="Pfam" id="PF01764"/>
    </source>
</evidence>
<protein>
    <recommendedName>
        <fullName evidence="1">Fungal lipase-type domain-containing protein</fullName>
    </recommendedName>
</protein>
<dbReference type="InParanoid" id="G9EIR5"/>
<accession>G9EIR5</accession>
<dbReference type="EMBL" id="JH413793">
    <property type="protein sequence ID" value="EHL32833.1"/>
    <property type="molecule type" value="Genomic_DNA"/>
</dbReference>
<gene>
    <name evidence="2" type="ORF">LDG_5071</name>
</gene>
<dbReference type="STRING" id="658187.LDG_5071"/>
<dbReference type="RefSeq" id="WP_006869062.1">
    <property type="nucleotide sequence ID" value="NZ_JH413793.1"/>
</dbReference>
<evidence type="ECO:0000313" key="3">
    <source>
        <dbReference type="Proteomes" id="UP000002770"/>
    </source>
</evidence>
<dbReference type="InterPro" id="IPR029058">
    <property type="entry name" value="AB_hydrolase_fold"/>
</dbReference>